<dbReference type="FunFam" id="2.30.22.10:FF:000001">
    <property type="entry name" value="Protein GrpE"/>
    <property type="match status" value="1"/>
</dbReference>
<evidence type="ECO:0000256" key="3">
    <source>
        <dbReference type="ARBA" id="ARBA00011738"/>
    </source>
</evidence>
<evidence type="ECO:0000256" key="9">
    <source>
        <dbReference type="ARBA" id="ARBA00076414"/>
    </source>
</evidence>
<name>A0A0G1C8T2_9BACT</name>
<evidence type="ECO:0000313" key="14">
    <source>
        <dbReference type="EMBL" id="KKS81967.1"/>
    </source>
</evidence>
<evidence type="ECO:0000256" key="7">
    <source>
        <dbReference type="ARBA" id="ARBA00053401"/>
    </source>
</evidence>
<dbReference type="GO" id="GO:0051087">
    <property type="term" value="F:protein-folding chaperone binding"/>
    <property type="evidence" value="ECO:0007669"/>
    <property type="project" value="InterPro"/>
</dbReference>
<comment type="function">
    <text evidence="7 10 11">Participates actively in the response to hyperosmotic and heat shock by preventing the aggregation of stress-denatured proteins, in association with DnaK and GrpE. It is the nucleotide exchange factor for DnaK and may function as a thermosensor. Unfolded proteins bind initially to DnaJ; upon interaction with the DnaJ-bound protein, DnaK hydrolyzes its bound ATP, resulting in the formation of a stable complex. GrpE releases ADP from DnaK; ATP binding to DnaK triggers the release of the substrate protein, thus completing the reaction cycle. Several rounds of ATP-dependent interactions between DnaJ, DnaK and GrpE are required for fully efficient folding.</text>
</comment>
<dbReference type="PANTHER" id="PTHR21237">
    <property type="entry name" value="GRPE PROTEIN"/>
    <property type="match status" value="1"/>
</dbReference>
<dbReference type="SUPFAM" id="SSF51064">
    <property type="entry name" value="Head domain of nucleotide exchange factor GrpE"/>
    <property type="match status" value="1"/>
</dbReference>
<comment type="subcellular location">
    <subcellularLocation>
        <location evidence="1 10">Cytoplasm</location>
    </subcellularLocation>
</comment>
<evidence type="ECO:0000313" key="15">
    <source>
        <dbReference type="Proteomes" id="UP000034810"/>
    </source>
</evidence>
<dbReference type="GO" id="GO:0042803">
    <property type="term" value="F:protein homodimerization activity"/>
    <property type="evidence" value="ECO:0007669"/>
    <property type="project" value="InterPro"/>
</dbReference>
<dbReference type="GO" id="GO:0000774">
    <property type="term" value="F:adenyl-nucleotide exchange factor activity"/>
    <property type="evidence" value="ECO:0007669"/>
    <property type="project" value="InterPro"/>
</dbReference>
<feature type="region of interest" description="Disordered" evidence="13">
    <location>
        <begin position="1"/>
        <end position="31"/>
    </location>
</feature>
<dbReference type="InterPro" id="IPR013805">
    <property type="entry name" value="GrpE_CC"/>
</dbReference>
<dbReference type="Proteomes" id="UP000034810">
    <property type="component" value="Unassembled WGS sequence"/>
</dbReference>
<dbReference type="EMBL" id="LCFA01000014">
    <property type="protein sequence ID" value="KKS81967.1"/>
    <property type="molecule type" value="Genomic_DNA"/>
</dbReference>
<dbReference type="PANTHER" id="PTHR21237:SF23">
    <property type="entry name" value="GRPE PROTEIN HOMOLOG, MITOCHONDRIAL"/>
    <property type="match status" value="1"/>
</dbReference>
<evidence type="ECO:0000256" key="13">
    <source>
        <dbReference type="SAM" id="MobiDB-lite"/>
    </source>
</evidence>
<evidence type="ECO:0000256" key="10">
    <source>
        <dbReference type="HAMAP-Rule" id="MF_01151"/>
    </source>
</evidence>
<accession>A0A0G1C8T2</accession>
<sequence length="170" mass="18930">MDEPEKKEEEAKNKDATPASQAGKVSESDKLAKERDEYLDGWKRAKADLINYKKDEAKRFEALVRFANEQIIRDLIVVLDSFDLSIASLGGESKAEKGIYLIRSQLEDALKSYGLERLSVSVGQNFDPSVHDAVVSVESDKPSGTIVEEVEKGYMLNGKLIRPARVKVAK</sequence>
<evidence type="ECO:0000256" key="8">
    <source>
        <dbReference type="ARBA" id="ARBA00072274"/>
    </source>
</evidence>
<dbReference type="Gene3D" id="2.30.22.10">
    <property type="entry name" value="Head domain of nucleotide exchange factor GrpE"/>
    <property type="match status" value="1"/>
</dbReference>
<keyword evidence="6 10" id="KW-0143">Chaperone</keyword>
<proteinExistence type="inferred from homology"/>
<dbReference type="Gene3D" id="3.90.20.20">
    <property type="match status" value="1"/>
</dbReference>
<dbReference type="InterPro" id="IPR000740">
    <property type="entry name" value="GrpE"/>
</dbReference>
<comment type="subunit">
    <text evidence="3 10">Homodimer.</text>
</comment>
<dbReference type="Pfam" id="PF01025">
    <property type="entry name" value="GrpE"/>
    <property type="match status" value="1"/>
</dbReference>
<dbReference type="PRINTS" id="PR00773">
    <property type="entry name" value="GRPEPROTEIN"/>
</dbReference>
<dbReference type="SUPFAM" id="SSF58014">
    <property type="entry name" value="Coiled-coil domain of nucleotide exchange factor GrpE"/>
    <property type="match status" value="1"/>
</dbReference>
<dbReference type="HAMAP" id="MF_01151">
    <property type="entry name" value="GrpE"/>
    <property type="match status" value="1"/>
</dbReference>
<evidence type="ECO:0000256" key="5">
    <source>
        <dbReference type="ARBA" id="ARBA00023016"/>
    </source>
</evidence>
<protein>
    <recommendedName>
        <fullName evidence="8 10">Protein GrpE</fullName>
    </recommendedName>
    <alternativeName>
        <fullName evidence="9 10">HSP-70 cofactor</fullName>
    </alternativeName>
</protein>
<evidence type="ECO:0000256" key="11">
    <source>
        <dbReference type="RuleBase" id="RU000639"/>
    </source>
</evidence>
<evidence type="ECO:0000256" key="12">
    <source>
        <dbReference type="RuleBase" id="RU004478"/>
    </source>
</evidence>
<evidence type="ECO:0000256" key="4">
    <source>
        <dbReference type="ARBA" id="ARBA00022490"/>
    </source>
</evidence>
<dbReference type="GO" id="GO:0005737">
    <property type="term" value="C:cytoplasm"/>
    <property type="evidence" value="ECO:0007669"/>
    <property type="project" value="UniProtKB-SubCell"/>
</dbReference>
<dbReference type="AlphaFoldDB" id="A0A0G1C8T2"/>
<evidence type="ECO:0000256" key="6">
    <source>
        <dbReference type="ARBA" id="ARBA00023186"/>
    </source>
</evidence>
<evidence type="ECO:0000256" key="2">
    <source>
        <dbReference type="ARBA" id="ARBA00009054"/>
    </source>
</evidence>
<dbReference type="GO" id="GO:0006457">
    <property type="term" value="P:protein folding"/>
    <property type="evidence" value="ECO:0007669"/>
    <property type="project" value="InterPro"/>
</dbReference>
<feature type="compositionally biased region" description="Basic and acidic residues" evidence="13">
    <location>
        <begin position="1"/>
        <end position="15"/>
    </location>
</feature>
<keyword evidence="4 10" id="KW-0963">Cytoplasm</keyword>
<gene>
    <name evidence="10" type="primary">grpE</name>
    <name evidence="14" type="ORF">UV58_C0014G0013</name>
</gene>
<dbReference type="InterPro" id="IPR009012">
    <property type="entry name" value="GrpE_head"/>
</dbReference>
<dbReference type="PROSITE" id="PS01071">
    <property type="entry name" value="GRPE"/>
    <property type="match status" value="1"/>
</dbReference>
<reference evidence="14 15" key="1">
    <citation type="journal article" date="2015" name="Nature">
        <title>rRNA introns, odd ribosomes, and small enigmatic genomes across a large radiation of phyla.</title>
        <authorList>
            <person name="Brown C.T."/>
            <person name="Hug L.A."/>
            <person name="Thomas B.C."/>
            <person name="Sharon I."/>
            <person name="Castelle C.J."/>
            <person name="Singh A."/>
            <person name="Wilkins M.J."/>
            <person name="Williams K.H."/>
            <person name="Banfield J.F."/>
        </authorList>
    </citation>
    <scope>NUCLEOTIDE SEQUENCE [LARGE SCALE GENOMIC DNA]</scope>
</reference>
<comment type="caution">
    <text evidence="14">The sequence shown here is derived from an EMBL/GenBank/DDBJ whole genome shotgun (WGS) entry which is preliminary data.</text>
</comment>
<dbReference type="CDD" id="cd00446">
    <property type="entry name" value="GrpE"/>
    <property type="match status" value="1"/>
</dbReference>
<keyword evidence="5 10" id="KW-0346">Stress response</keyword>
<organism evidence="14 15">
    <name type="scientific">Candidatus Wolfebacteria bacterium GW2011_GWC1_43_10</name>
    <dbReference type="NCBI Taxonomy" id="1619011"/>
    <lineage>
        <taxon>Bacteria</taxon>
        <taxon>Candidatus Wolfeibacteriota</taxon>
    </lineage>
</organism>
<evidence type="ECO:0000256" key="1">
    <source>
        <dbReference type="ARBA" id="ARBA00004496"/>
    </source>
</evidence>
<dbReference type="GO" id="GO:0051082">
    <property type="term" value="F:unfolded protein binding"/>
    <property type="evidence" value="ECO:0007669"/>
    <property type="project" value="TreeGrafter"/>
</dbReference>
<comment type="similarity">
    <text evidence="2 10 12">Belongs to the GrpE family.</text>
</comment>